<gene>
    <name evidence="2" type="ORF">GT037_000927</name>
</gene>
<dbReference type="AlphaFoldDB" id="A0A8H7EJ24"/>
<name>A0A8H7EJ24_9PLEO</name>
<reference evidence="2" key="1">
    <citation type="submission" date="2020-01" db="EMBL/GenBank/DDBJ databases">
        <authorList>
            <person name="Feng Z.H.Z."/>
        </authorList>
    </citation>
    <scope>NUCLEOTIDE SEQUENCE</scope>
    <source>
        <strain evidence="2">CBS107.38</strain>
    </source>
</reference>
<protein>
    <submittedName>
        <fullName evidence="2">Uncharacterized protein</fullName>
    </submittedName>
</protein>
<feature type="region of interest" description="Disordered" evidence="1">
    <location>
        <begin position="1"/>
        <end position="26"/>
    </location>
</feature>
<comment type="caution">
    <text evidence="2">The sequence shown here is derived from an EMBL/GenBank/DDBJ whole genome shotgun (WGS) entry which is preliminary data.</text>
</comment>
<dbReference type="RefSeq" id="XP_038791830.1">
    <property type="nucleotide sequence ID" value="XM_038925974.1"/>
</dbReference>
<evidence type="ECO:0000313" key="3">
    <source>
        <dbReference type="Proteomes" id="UP000596902"/>
    </source>
</evidence>
<organism evidence="2 3">
    <name type="scientific">Alternaria burnsii</name>
    <dbReference type="NCBI Taxonomy" id="1187904"/>
    <lineage>
        <taxon>Eukaryota</taxon>
        <taxon>Fungi</taxon>
        <taxon>Dikarya</taxon>
        <taxon>Ascomycota</taxon>
        <taxon>Pezizomycotina</taxon>
        <taxon>Dothideomycetes</taxon>
        <taxon>Pleosporomycetidae</taxon>
        <taxon>Pleosporales</taxon>
        <taxon>Pleosporineae</taxon>
        <taxon>Pleosporaceae</taxon>
        <taxon>Alternaria</taxon>
        <taxon>Alternaria sect. Alternaria</taxon>
    </lineage>
</organism>
<evidence type="ECO:0000256" key="1">
    <source>
        <dbReference type="SAM" id="MobiDB-lite"/>
    </source>
</evidence>
<proteinExistence type="predicted"/>
<evidence type="ECO:0000313" key="2">
    <source>
        <dbReference type="EMBL" id="KAF7681951.1"/>
    </source>
</evidence>
<sequence length="53" mass="5828">MQILDTAQTSTSGNNAQCVNKSEPPTDLSIAVCESEKQHATETRRRPLCPWPS</sequence>
<dbReference type="GeneID" id="62199152"/>
<dbReference type="EMBL" id="JAAABM010000001">
    <property type="protein sequence ID" value="KAF7681951.1"/>
    <property type="molecule type" value="Genomic_DNA"/>
</dbReference>
<dbReference type="Proteomes" id="UP000596902">
    <property type="component" value="Unassembled WGS sequence"/>
</dbReference>
<keyword evidence="3" id="KW-1185">Reference proteome</keyword>
<accession>A0A8H7EJ24</accession>
<feature type="compositionally biased region" description="Polar residues" evidence="1">
    <location>
        <begin position="1"/>
        <end position="20"/>
    </location>
</feature>
<reference evidence="2" key="2">
    <citation type="submission" date="2020-08" db="EMBL/GenBank/DDBJ databases">
        <title>Draft Genome Sequence of Cumin Blight Pathogen Alternaria burnsii.</title>
        <authorList>
            <person name="Feng Z."/>
        </authorList>
    </citation>
    <scope>NUCLEOTIDE SEQUENCE</scope>
    <source>
        <strain evidence="2">CBS107.38</strain>
    </source>
</reference>